<proteinExistence type="predicted"/>
<sequence>MVDRLLKVNAYTTFDLLDGRVEGHGFDEEALAVLNVTAPRQDPDHVKLQLEMDNTQLDSVEPHADHVTLSAAEARELAAELEEYAGKVEAAQSE</sequence>
<dbReference type="InterPro" id="IPR045940">
    <property type="entry name" value="DUF6360"/>
</dbReference>
<evidence type="ECO:0000313" key="2">
    <source>
        <dbReference type="Proteomes" id="UP000199076"/>
    </source>
</evidence>
<dbReference type="OrthoDB" id="156156at2157"/>
<name>A0A1G7KUF3_9EURY</name>
<dbReference type="Pfam" id="PF19887">
    <property type="entry name" value="DUF6360"/>
    <property type="match status" value="1"/>
</dbReference>
<accession>A0A1G7KUF3</accession>
<evidence type="ECO:0000313" key="1">
    <source>
        <dbReference type="EMBL" id="SDF40369.1"/>
    </source>
</evidence>
<dbReference type="AlphaFoldDB" id="A0A1G7KUF3"/>
<gene>
    <name evidence="1" type="ORF">SAMN05216218_10620</name>
</gene>
<organism evidence="1 2">
    <name type="scientific">Halorientalis regularis</name>
    <dbReference type="NCBI Taxonomy" id="660518"/>
    <lineage>
        <taxon>Archaea</taxon>
        <taxon>Methanobacteriati</taxon>
        <taxon>Methanobacteriota</taxon>
        <taxon>Stenosarchaea group</taxon>
        <taxon>Halobacteria</taxon>
        <taxon>Halobacteriales</taxon>
        <taxon>Haloarculaceae</taxon>
        <taxon>Halorientalis</taxon>
    </lineage>
</organism>
<dbReference type="RefSeq" id="WP_092691405.1">
    <property type="nucleotide sequence ID" value="NZ_FNBK01000006.1"/>
</dbReference>
<protein>
    <submittedName>
        <fullName evidence="1">Uncharacterized protein</fullName>
    </submittedName>
</protein>
<dbReference type="STRING" id="660518.SAMN05216218_10620"/>
<keyword evidence="2" id="KW-1185">Reference proteome</keyword>
<dbReference type="Proteomes" id="UP000199076">
    <property type="component" value="Unassembled WGS sequence"/>
</dbReference>
<dbReference type="EMBL" id="FNBK01000006">
    <property type="protein sequence ID" value="SDF40369.1"/>
    <property type="molecule type" value="Genomic_DNA"/>
</dbReference>
<reference evidence="2" key="1">
    <citation type="submission" date="2016-10" db="EMBL/GenBank/DDBJ databases">
        <authorList>
            <person name="Varghese N."/>
            <person name="Submissions S."/>
        </authorList>
    </citation>
    <scope>NUCLEOTIDE SEQUENCE [LARGE SCALE GENOMIC DNA]</scope>
    <source>
        <strain evidence="2">IBRC-M 10760</strain>
    </source>
</reference>